<evidence type="ECO:0000313" key="2">
    <source>
        <dbReference type="EMBL" id="MVT09962.1"/>
    </source>
</evidence>
<dbReference type="Proteomes" id="UP000461730">
    <property type="component" value="Unassembled WGS sequence"/>
</dbReference>
<gene>
    <name evidence="2" type="ORF">GO493_16950</name>
</gene>
<sequence length="347" mass="38759">MMNCDHKSATMYTTKNWFTVVLLLCLAAGARAQQSVQFSQYIFNGLSVNPAYAGYKDVLHLNASYRMQWAGIEGAPRTGSVSLDGPLRRANKDANVGLGIQAMMDNLGPQSAISIYASYAYRIRLDDEDTRRLCLGLGVGATQYGLNGKDFIYLDNGDRIIPDGSAKATAPDARVGIYYYSPSLYIGVSVLDLFSKYSSTGYKWRGYTYESIRRKQHLYLTAGYMFAVNDQISIKPSFMLKDDFAGPTAIDATLMMHIDQLLWIGGSYRTSMQLWNKKKTAETTVTLDKANAASAILQYYISPKYRIGYSYDYMMNKMSGIQSGSHEISIGILFNSKLFSTSNPRYF</sequence>
<keyword evidence="3" id="KW-1185">Reference proteome</keyword>
<keyword evidence="1" id="KW-0732">Signal</keyword>
<dbReference type="Pfam" id="PF11751">
    <property type="entry name" value="PorP_SprF"/>
    <property type="match status" value="1"/>
</dbReference>
<organism evidence="2 3">
    <name type="scientific">Chitinophaga tropicalis</name>
    <dbReference type="NCBI Taxonomy" id="2683588"/>
    <lineage>
        <taxon>Bacteria</taxon>
        <taxon>Pseudomonadati</taxon>
        <taxon>Bacteroidota</taxon>
        <taxon>Chitinophagia</taxon>
        <taxon>Chitinophagales</taxon>
        <taxon>Chitinophagaceae</taxon>
        <taxon>Chitinophaga</taxon>
    </lineage>
</organism>
<dbReference type="InterPro" id="IPR019861">
    <property type="entry name" value="PorP/SprF_Bacteroidetes"/>
</dbReference>
<evidence type="ECO:0000256" key="1">
    <source>
        <dbReference type="SAM" id="SignalP"/>
    </source>
</evidence>
<dbReference type="AlphaFoldDB" id="A0A7K1U6H3"/>
<feature type="signal peptide" evidence="1">
    <location>
        <begin position="1"/>
        <end position="32"/>
    </location>
</feature>
<proteinExistence type="predicted"/>
<dbReference type="EMBL" id="WRXN01000007">
    <property type="protein sequence ID" value="MVT09962.1"/>
    <property type="molecule type" value="Genomic_DNA"/>
</dbReference>
<accession>A0A7K1U6H3</accession>
<reference evidence="2 3" key="1">
    <citation type="submission" date="2019-12" db="EMBL/GenBank/DDBJ databases">
        <title>Chitinophaga sp. strain ysch24 (GDMCC 1.1355), whole genome shotgun sequence.</title>
        <authorList>
            <person name="Zhang X."/>
        </authorList>
    </citation>
    <scope>NUCLEOTIDE SEQUENCE [LARGE SCALE GENOMIC DNA]</scope>
    <source>
        <strain evidence="3">ysch24</strain>
    </source>
</reference>
<dbReference type="NCBIfam" id="TIGR03519">
    <property type="entry name" value="T9SS_PorP_fam"/>
    <property type="match status" value="1"/>
</dbReference>
<feature type="chain" id="PRO_5029704785" evidence="1">
    <location>
        <begin position="33"/>
        <end position="347"/>
    </location>
</feature>
<evidence type="ECO:0000313" key="3">
    <source>
        <dbReference type="Proteomes" id="UP000461730"/>
    </source>
</evidence>
<name>A0A7K1U6H3_9BACT</name>
<protein>
    <submittedName>
        <fullName evidence="2">Type IX secretion system membrane protein PorP/SprF</fullName>
    </submittedName>
</protein>
<comment type="caution">
    <text evidence="2">The sequence shown here is derived from an EMBL/GenBank/DDBJ whole genome shotgun (WGS) entry which is preliminary data.</text>
</comment>